<evidence type="ECO:0000256" key="9">
    <source>
        <dbReference type="SAM" id="Phobius"/>
    </source>
</evidence>
<proteinExistence type="inferred from homology"/>
<name>A0A250FCE0_9FLAO</name>
<comment type="subcellular location">
    <subcellularLocation>
        <location evidence="1">Membrane</location>
        <topology evidence="1">Multi-pass membrane protein</topology>
    </subcellularLocation>
</comment>
<comment type="similarity">
    <text evidence="2">Belongs to the cation diffusion facilitator (CDF) transporter (TC 2.A.4) family. SLC30A subfamily.</text>
</comment>
<feature type="domain" description="Cation efflux protein transmembrane" evidence="10">
    <location>
        <begin position="30"/>
        <end position="219"/>
    </location>
</feature>
<dbReference type="PANTHER" id="PTHR11562:SF17">
    <property type="entry name" value="RE54080P-RELATED"/>
    <property type="match status" value="1"/>
</dbReference>
<dbReference type="KEGG" id="clk:CGC53_04410"/>
<dbReference type="PANTHER" id="PTHR11562">
    <property type="entry name" value="CATION EFFLUX PROTEIN/ ZINC TRANSPORTER"/>
    <property type="match status" value="1"/>
</dbReference>
<keyword evidence="5" id="KW-0862">Zinc</keyword>
<dbReference type="InterPro" id="IPR027470">
    <property type="entry name" value="Cation_efflux_CTD"/>
</dbReference>
<dbReference type="Pfam" id="PF16916">
    <property type="entry name" value="ZT_dimer"/>
    <property type="match status" value="1"/>
</dbReference>
<evidence type="ECO:0000256" key="3">
    <source>
        <dbReference type="ARBA" id="ARBA00022448"/>
    </source>
</evidence>
<keyword evidence="13" id="KW-1185">Reference proteome</keyword>
<evidence type="ECO:0000256" key="1">
    <source>
        <dbReference type="ARBA" id="ARBA00004141"/>
    </source>
</evidence>
<feature type="transmembrane region" description="Helical" evidence="9">
    <location>
        <begin position="126"/>
        <end position="150"/>
    </location>
</feature>
<evidence type="ECO:0000256" key="4">
    <source>
        <dbReference type="ARBA" id="ARBA00022692"/>
    </source>
</evidence>
<dbReference type="RefSeq" id="WP_095913595.1">
    <property type="nucleotide sequence ID" value="NZ_CP022384.1"/>
</dbReference>
<feature type="transmembrane region" description="Helical" evidence="9">
    <location>
        <begin position="162"/>
        <end position="187"/>
    </location>
</feature>
<dbReference type="Gene3D" id="3.30.70.1350">
    <property type="entry name" value="Cation efflux protein, cytoplasmic domain"/>
    <property type="match status" value="1"/>
</dbReference>
<gene>
    <name evidence="12" type="ORF">CGC53_04410</name>
</gene>
<dbReference type="GO" id="GO:0005886">
    <property type="term" value="C:plasma membrane"/>
    <property type="evidence" value="ECO:0007669"/>
    <property type="project" value="TreeGrafter"/>
</dbReference>
<dbReference type="SUPFAM" id="SSF161111">
    <property type="entry name" value="Cation efflux protein transmembrane domain-like"/>
    <property type="match status" value="1"/>
</dbReference>
<dbReference type="Gene3D" id="1.20.1510.10">
    <property type="entry name" value="Cation efflux protein transmembrane domain"/>
    <property type="match status" value="1"/>
</dbReference>
<evidence type="ECO:0000259" key="11">
    <source>
        <dbReference type="Pfam" id="PF16916"/>
    </source>
</evidence>
<accession>A0A250FCE0</accession>
<dbReference type="Proteomes" id="UP000217276">
    <property type="component" value="Chromosome"/>
</dbReference>
<evidence type="ECO:0000256" key="6">
    <source>
        <dbReference type="ARBA" id="ARBA00022989"/>
    </source>
</evidence>
<evidence type="ECO:0000256" key="7">
    <source>
        <dbReference type="ARBA" id="ARBA00023065"/>
    </source>
</evidence>
<dbReference type="SUPFAM" id="SSF160240">
    <property type="entry name" value="Cation efflux protein cytoplasmic domain-like"/>
    <property type="match status" value="1"/>
</dbReference>
<dbReference type="Pfam" id="PF01545">
    <property type="entry name" value="Cation_efflux"/>
    <property type="match status" value="1"/>
</dbReference>
<dbReference type="InterPro" id="IPR027469">
    <property type="entry name" value="Cation_efflux_TMD_sf"/>
</dbReference>
<evidence type="ECO:0000259" key="10">
    <source>
        <dbReference type="Pfam" id="PF01545"/>
    </source>
</evidence>
<sequence>MEEEHHHHHHHHHHEHSVADLQQLNRAFYIGIGLNLLYTIIEFVVGFSVDSLALISDASHNLSDVASLVISLIGMKLAHKAATQLYTYGYKKASILASLINAVLLMYIVVKIFIEAFERLSSPPEMAGSAIMITAFIGVVINAVSAFLFYKGQQTDINIKGAFLHLMLDALVSVGVIVSGAIIYFTGWNIADPISSFVVAIVILFSTWGLLKESVKLILDGVPADIDGSHIREQLEAHPLVAGVHHIHIWALSSSQNALTAHIVLKECLPLKEVMELKKELKHTLLHQHISHATLEIDAPDCCCEDEKC</sequence>
<evidence type="ECO:0000313" key="12">
    <source>
        <dbReference type="EMBL" id="ATA81646.1"/>
    </source>
</evidence>
<dbReference type="GO" id="GO:0005385">
    <property type="term" value="F:zinc ion transmembrane transporter activity"/>
    <property type="evidence" value="ECO:0007669"/>
    <property type="project" value="TreeGrafter"/>
</dbReference>
<dbReference type="NCBIfam" id="TIGR01297">
    <property type="entry name" value="CDF"/>
    <property type="match status" value="1"/>
</dbReference>
<feature type="domain" description="Cation efflux protein cytoplasmic" evidence="11">
    <location>
        <begin position="225"/>
        <end position="295"/>
    </location>
</feature>
<evidence type="ECO:0000256" key="8">
    <source>
        <dbReference type="ARBA" id="ARBA00023136"/>
    </source>
</evidence>
<dbReference type="InterPro" id="IPR050681">
    <property type="entry name" value="CDF/SLC30A"/>
</dbReference>
<reference evidence="13" key="1">
    <citation type="submission" date="2017-06" db="EMBL/GenBank/DDBJ databases">
        <title>Capnocytophaga spp. assemblies.</title>
        <authorList>
            <person name="Gulvik C.A."/>
        </authorList>
    </citation>
    <scope>NUCLEOTIDE SEQUENCE [LARGE SCALE GENOMIC DNA]</scope>
    <source>
        <strain evidence="13">H6253</strain>
    </source>
</reference>
<evidence type="ECO:0000256" key="2">
    <source>
        <dbReference type="ARBA" id="ARBA00008873"/>
    </source>
</evidence>
<evidence type="ECO:0000313" key="13">
    <source>
        <dbReference type="Proteomes" id="UP000217276"/>
    </source>
</evidence>
<keyword evidence="6 9" id="KW-1133">Transmembrane helix</keyword>
<feature type="transmembrane region" description="Helical" evidence="9">
    <location>
        <begin position="94"/>
        <end position="114"/>
    </location>
</feature>
<feature type="transmembrane region" description="Helical" evidence="9">
    <location>
        <begin position="27"/>
        <end position="45"/>
    </location>
</feature>
<evidence type="ECO:0000256" key="5">
    <source>
        <dbReference type="ARBA" id="ARBA00022906"/>
    </source>
</evidence>
<protein>
    <submittedName>
        <fullName evidence="12">Cation transporter</fullName>
    </submittedName>
</protein>
<organism evidence="12 13">
    <name type="scientific">Capnocytophaga leadbetteri</name>
    <dbReference type="NCBI Taxonomy" id="327575"/>
    <lineage>
        <taxon>Bacteria</taxon>
        <taxon>Pseudomonadati</taxon>
        <taxon>Bacteroidota</taxon>
        <taxon>Flavobacteriia</taxon>
        <taxon>Flavobacteriales</taxon>
        <taxon>Flavobacteriaceae</taxon>
        <taxon>Capnocytophaga</taxon>
    </lineage>
</organism>
<dbReference type="AlphaFoldDB" id="A0A250FCE0"/>
<dbReference type="InterPro" id="IPR058533">
    <property type="entry name" value="Cation_efflux_TM"/>
</dbReference>
<keyword evidence="3" id="KW-0813">Transport</keyword>
<keyword evidence="8 9" id="KW-0472">Membrane</keyword>
<dbReference type="EMBL" id="CP022384">
    <property type="protein sequence ID" value="ATA81646.1"/>
    <property type="molecule type" value="Genomic_DNA"/>
</dbReference>
<dbReference type="InterPro" id="IPR036837">
    <property type="entry name" value="Cation_efflux_CTD_sf"/>
</dbReference>
<keyword evidence="4 9" id="KW-0812">Transmembrane</keyword>
<dbReference type="InterPro" id="IPR002524">
    <property type="entry name" value="Cation_efflux"/>
</dbReference>
<feature type="transmembrane region" description="Helical" evidence="9">
    <location>
        <begin position="193"/>
        <end position="211"/>
    </location>
</feature>
<keyword evidence="7" id="KW-0406">Ion transport</keyword>
<keyword evidence="5" id="KW-0864">Zinc transport</keyword>